<dbReference type="Proteomes" id="UP000078492">
    <property type="component" value="Unassembled WGS sequence"/>
</dbReference>
<dbReference type="AlphaFoldDB" id="A0A195E186"/>
<keyword evidence="3" id="KW-1185">Reference proteome</keyword>
<evidence type="ECO:0000313" key="3">
    <source>
        <dbReference type="Proteomes" id="UP000078492"/>
    </source>
</evidence>
<name>A0A195E186_9HYME</name>
<protein>
    <submittedName>
        <fullName evidence="2">Uncharacterized protein</fullName>
    </submittedName>
</protein>
<feature type="compositionally biased region" description="Basic and acidic residues" evidence="1">
    <location>
        <begin position="1"/>
        <end position="12"/>
    </location>
</feature>
<reference evidence="2 3" key="1">
    <citation type="submission" date="2015-09" db="EMBL/GenBank/DDBJ databases">
        <title>Trachymyrmex cornetzi WGS genome.</title>
        <authorList>
            <person name="Nygaard S."/>
            <person name="Hu H."/>
            <person name="Boomsma J."/>
            <person name="Zhang G."/>
        </authorList>
    </citation>
    <scope>NUCLEOTIDE SEQUENCE [LARGE SCALE GENOMIC DNA]</scope>
    <source>
        <strain evidence="2">Tcor2-1</strain>
        <tissue evidence="2">Whole body</tissue>
    </source>
</reference>
<evidence type="ECO:0000313" key="2">
    <source>
        <dbReference type="EMBL" id="KYN18915.1"/>
    </source>
</evidence>
<proteinExistence type="predicted"/>
<organism evidence="2 3">
    <name type="scientific">Trachymyrmex cornetzi</name>
    <dbReference type="NCBI Taxonomy" id="471704"/>
    <lineage>
        <taxon>Eukaryota</taxon>
        <taxon>Metazoa</taxon>
        <taxon>Ecdysozoa</taxon>
        <taxon>Arthropoda</taxon>
        <taxon>Hexapoda</taxon>
        <taxon>Insecta</taxon>
        <taxon>Pterygota</taxon>
        <taxon>Neoptera</taxon>
        <taxon>Endopterygota</taxon>
        <taxon>Hymenoptera</taxon>
        <taxon>Apocrita</taxon>
        <taxon>Aculeata</taxon>
        <taxon>Formicoidea</taxon>
        <taxon>Formicidae</taxon>
        <taxon>Myrmicinae</taxon>
        <taxon>Trachymyrmex</taxon>
    </lineage>
</organism>
<accession>A0A195E186</accession>
<gene>
    <name evidence="2" type="ORF">ALC57_08758</name>
</gene>
<feature type="compositionally biased region" description="Low complexity" evidence="1">
    <location>
        <begin position="44"/>
        <end position="68"/>
    </location>
</feature>
<feature type="region of interest" description="Disordered" evidence="1">
    <location>
        <begin position="1"/>
        <end position="71"/>
    </location>
</feature>
<sequence>MRLTTDEIRDNPGKQQGVRYRQLPPTYVYHSSDRDRRRGSQLGKVTSIRNSSSSSSTSKTVETVGKSSQASGIRIRHAYEIHLTEMNAPTGECVRRLLKDSAMALAREPDGRNDHEKRSQCTCVWRLV</sequence>
<dbReference type="EMBL" id="KQ979824">
    <property type="protein sequence ID" value="KYN18915.1"/>
    <property type="molecule type" value="Genomic_DNA"/>
</dbReference>
<evidence type="ECO:0000256" key="1">
    <source>
        <dbReference type="SAM" id="MobiDB-lite"/>
    </source>
</evidence>